<dbReference type="EMBL" id="BAAAXF010000041">
    <property type="protein sequence ID" value="GAA3499084.1"/>
    <property type="molecule type" value="Genomic_DNA"/>
</dbReference>
<gene>
    <name evidence="1" type="ORF">GCM10019016_061870</name>
</gene>
<proteinExistence type="predicted"/>
<reference evidence="2" key="1">
    <citation type="journal article" date="2019" name="Int. J. Syst. Evol. Microbiol.">
        <title>The Global Catalogue of Microorganisms (GCM) 10K type strain sequencing project: providing services to taxonomists for standard genome sequencing and annotation.</title>
        <authorList>
            <consortium name="The Broad Institute Genomics Platform"/>
            <consortium name="The Broad Institute Genome Sequencing Center for Infectious Disease"/>
            <person name="Wu L."/>
            <person name="Ma J."/>
        </authorList>
    </citation>
    <scope>NUCLEOTIDE SEQUENCE [LARGE SCALE GENOMIC DNA]</scope>
    <source>
        <strain evidence="2">JCM 4816</strain>
    </source>
</reference>
<keyword evidence="2" id="KW-1185">Reference proteome</keyword>
<name>A0ABP6TX60_9ACTN</name>
<evidence type="ECO:0000313" key="2">
    <source>
        <dbReference type="Proteomes" id="UP001501455"/>
    </source>
</evidence>
<evidence type="ECO:0000313" key="1">
    <source>
        <dbReference type="EMBL" id="GAA3499084.1"/>
    </source>
</evidence>
<organism evidence="1 2">
    <name type="scientific">Streptomyces prasinosporus</name>
    <dbReference type="NCBI Taxonomy" id="68256"/>
    <lineage>
        <taxon>Bacteria</taxon>
        <taxon>Bacillati</taxon>
        <taxon>Actinomycetota</taxon>
        <taxon>Actinomycetes</taxon>
        <taxon>Kitasatosporales</taxon>
        <taxon>Streptomycetaceae</taxon>
        <taxon>Streptomyces</taxon>
        <taxon>Streptomyces albogriseolus group</taxon>
    </lineage>
</organism>
<protein>
    <submittedName>
        <fullName evidence="1">Uncharacterized protein</fullName>
    </submittedName>
</protein>
<sequence length="86" mass="8815">MRPARLSGESEVVQAGDAEHGVVDAVAFEAAVAEDLPGLHAGEDVLDAGADLLVGLDVFIFPGRQFVLAALEAVSRRCGMTSPVPG</sequence>
<accession>A0ABP6TX60</accession>
<dbReference type="Proteomes" id="UP001501455">
    <property type="component" value="Unassembled WGS sequence"/>
</dbReference>
<comment type="caution">
    <text evidence="1">The sequence shown here is derived from an EMBL/GenBank/DDBJ whole genome shotgun (WGS) entry which is preliminary data.</text>
</comment>